<dbReference type="OrthoDB" id="10545087at2759"/>
<organism evidence="2 3">
    <name type="scientific">Plasmodium relictum</name>
    <dbReference type="NCBI Taxonomy" id="85471"/>
    <lineage>
        <taxon>Eukaryota</taxon>
        <taxon>Sar</taxon>
        <taxon>Alveolata</taxon>
        <taxon>Apicomplexa</taxon>
        <taxon>Aconoidasida</taxon>
        <taxon>Haemosporida</taxon>
        <taxon>Plasmodiidae</taxon>
        <taxon>Plasmodium</taxon>
        <taxon>Plasmodium (Haemamoeba)</taxon>
    </lineage>
</organism>
<dbReference type="RefSeq" id="XP_028531178.1">
    <property type="nucleotide sequence ID" value="XM_028675845.1"/>
</dbReference>
<dbReference type="Pfam" id="PF09716">
    <property type="entry name" value="ETRAMP"/>
    <property type="match status" value="1"/>
</dbReference>
<keyword evidence="1" id="KW-1133">Transmembrane helix</keyword>
<dbReference type="EMBL" id="CVMU01000288">
    <property type="protein sequence ID" value="CRG84784.1"/>
    <property type="molecule type" value="Genomic_DNA"/>
</dbReference>
<keyword evidence="1" id="KW-0812">Transmembrane</keyword>
<reference evidence="2 3" key="1">
    <citation type="submission" date="2015-04" db="EMBL/GenBank/DDBJ databases">
        <authorList>
            <consortium name="Pathogen Informatics"/>
        </authorList>
    </citation>
    <scope>NUCLEOTIDE SEQUENCE [LARGE SCALE GENOMIC DNA]</scope>
    <source>
        <strain evidence="2 3">SGS1</strain>
    </source>
</reference>
<dbReference type="NCBIfam" id="TIGR01495">
    <property type="entry name" value="ETRAMP"/>
    <property type="match status" value="1"/>
</dbReference>
<proteinExistence type="predicted"/>
<gene>
    <name evidence="2" type="primary">ETRAMP</name>
    <name evidence="2" type="ORF">PRELSG_0027700</name>
</gene>
<evidence type="ECO:0000313" key="3">
    <source>
        <dbReference type="Proteomes" id="UP000220158"/>
    </source>
</evidence>
<sequence>MKISKLIYLFNILFVIQILKPYICYGFTRENGNTDSVEDIDEYLKKKDRNKKILISTAIIAGTLLTAAAIGGGLYFTRDKRKSIWSNDKLGDTAFEILMESELVASQKAVGCSGKSKAEKDKVINQKNIKSIINEEMDKHNVKFSSSQKREIYKFIPFISHIMKHNLKEYEKIYGNA</sequence>
<dbReference type="KEGG" id="prel:PRELSG_0027700"/>
<evidence type="ECO:0000256" key="1">
    <source>
        <dbReference type="SAM" id="Phobius"/>
    </source>
</evidence>
<dbReference type="VEuPathDB" id="PlasmoDB:PRELSG_0027700"/>
<dbReference type="AlphaFoldDB" id="A0A1J1GK86"/>
<feature type="transmembrane region" description="Helical" evidence="1">
    <location>
        <begin position="7"/>
        <end position="28"/>
    </location>
</feature>
<keyword evidence="1" id="KW-0472">Membrane</keyword>
<dbReference type="Proteomes" id="UP000220158">
    <property type="component" value="Unassembled WGS sequence"/>
</dbReference>
<feature type="transmembrane region" description="Helical" evidence="1">
    <location>
        <begin position="53"/>
        <end position="76"/>
    </location>
</feature>
<dbReference type="GeneID" id="39734207"/>
<evidence type="ECO:0000313" key="2">
    <source>
        <dbReference type="EMBL" id="CRG84784.1"/>
    </source>
</evidence>
<dbReference type="InterPro" id="IPR006389">
    <property type="entry name" value="Early_transc_mb_plasmodium"/>
</dbReference>
<name>A0A1J1GK86_PLARL</name>
<accession>A0A1J1GK86</accession>
<keyword evidence="3" id="KW-1185">Reference proteome</keyword>
<protein>
    <submittedName>
        <fullName evidence="2">Early transcribed membrane protein</fullName>
    </submittedName>
</protein>